<sequence length="491" mass="54397">MQAATLFSISVPQIDPTLVNAYPLPGSSSHTTSQDNTSLLHQSQGEDGAAAEPKPRQRLSQKQSAGDQGEFAADWEYGEKRYLCISTEIPTSIALDRGTDEQSIRSGKSRSRRAPDAASHSERDDEPLGGPKRRRHRISTGSRKPRTRTSSVVPFELNTGPGEELDPTAVMMATLCDDTGQGRISSKTVQIMTNHAAWRAANREKRERMKAAMEAKKYGRTIQDEDQPPPKADTEVTESLEDGVAPDAVLAGPSASIENRPTKKARRANDDFDYTQNLATSRYNVQVRIGANGEAIIDEDSLFVNRNEEEHTEHYTHVEESDTTKFVNSLTYSRKLRGSRWSAEETELFYDALSQFGENYELIAYVLPGRDRKSCKNKFKAEDKKNPARINYCLNNRKPVDIQTLSRMTGKDFSGPTPIIRAPTPLRSTQLDANLHSASIEDPRSVKENSKTPGPAGEAEEEILGSVDEIEDGNGPSRGGHTTEYPQKPYI</sequence>
<dbReference type="GO" id="GO:0001156">
    <property type="term" value="F:TFIIIC-class transcription factor complex binding"/>
    <property type="evidence" value="ECO:0007669"/>
    <property type="project" value="TreeGrafter"/>
</dbReference>
<feature type="region of interest" description="Disordered" evidence="1">
    <location>
        <begin position="436"/>
        <end position="491"/>
    </location>
</feature>
<dbReference type="SUPFAM" id="SSF46689">
    <property type="entry name" value="Homeodomain-like"/>
    <property type="match status" value="1"/>
</dbReference>
<dbReference type="STRING" id="1314785.A0A165CAS2"/>
<dbReference type="PANTHER" id="PTHR22929:SF0">
    <property type="entry name" value="TRANSCRIPTION FACTOR TFIIIB COMPONENT B'' HOMOLOG"/>
    <property type="match status" value="1"/>
</dbReference>
<dbReference type="GeneID" id="63821987"/>
<keyword evidence="6" id="KW-1185">Reference proteome</keyword>
<feature type="domain" description="HTH myb-type" evidence="4">
    <location>
        <begin position="333"/>
        <end position="387"/>
    </location>
</feature>
<evidence type="ECO:0000256" key="1">
    <source>
        <dbReference type="SAM" id="MobiDB-lite"/>
    </source>
</evidence>
<feature type="domain" description="Myb-like" evidence="2">
    <location>
        <begin position="333"/>
        <end position="380"/>
    </location>
</feature>
<feature type="compositionally biased region" description="Basic and acidic residues" evidence="1">
    <location>
        <begin position="113"/>
        <end position="123"/>
    </location>
</feature>
<proteinExistence type="predicted"/>
<dbReference type="OrthoDB" id="272624at2759"/>
<dbReference type="InterPro" id="IPR001005">
    <property type="entry name" value="SANT/Myb"/>
</dbReference>
<dbReference type="InterPro" id="IPR009057">
    <property type="entry name" value="Homeodomain-like_sf"/>
</dbReference>
<feature type="region of interest" description="Disordered" evidence="1">
    <location>
        <begin position="96"/>
        <end position="165"/>
    </location>
</feature>
<evidence type="ECO:0000259" key="4">
    <source>
        <dbReference type="PROSITE" id="PS51294"/>
    </source>
</evidence>
<dbReference type="AlphaFoldDB" id="A0A165CAS2"/>
<dbReference type="InParanoid" id="A0A165CAS2"/>
<dbReference type="PANTHER" id="PTHR22929">
    <property type="entry name" value="RNA POLYMERASE III TRANSCRIPTION INITIATION FACTOR B"/>
    <property type="match status" value="1"/>
</dbReference>
<feature type="compositionally biased region" description="Basic residues" evidence="1">
    <location>
        <begin position="131"/>
        <end position="147"/>
    </location>
</feature>
<reference evidence="5 6" key="1">
    <citation type="journal article" date="2016" name="Mol. Biol. Evol.">
        <title>Comparative Genomics of Early-Diverging Mushroom-Forming Fungi Provides Insights into the Origins of Lignocellulose Decay Capabilities.</title>
        <authorList>
            <person name="Nagy L.G."/>
            <person name="Riley R."/>
            <person name="Tritt A."/>
            <person name="Adam C."/>
            <person name="Daum C."/>
            <person name="Floudas D."/>
            <person name="Sun H."/>
            <person name="Yadav J.S."/>
            <person name="Pangilinan J."/>
            <person name="Larsson K.H."/>
            <person name="Matsuura K."/>
            <person name="Barry K."/>
            <person name="Labutti K."/>
            <person name="Kuo R."/>
            <person name="Ohm R.A."/>
            <person name="Bhattacharya S.S."/>
            <person name="Shirouzu T."/>
            <person name="Yoshinaga Y."/>
            <person name="Martin F.M."/>
            <person name="Grigoriev I.V."/>
            <person name="Hibbett D.S."/>
        </authorList>
    </citation>
    <scope>NUCLEOTIDE SEQUENCE [LARGE SCALE GENOMIC DNA]</scope>
    <source>
        <strain evidence="5 6">93-53</strain>
    </source>
</reference>
<dbReference type="RefSeq" id="XP_040760214.1">
    <property type="nucleotide sequence ID" value="XM_040904957.1"/>
</dbReference>
<dbReference type="InterPro" id="IPR039467">
    <property type="entry name" value="TFIIIB_B''_Myb"/>
</dbReference>
<feature type="domain" description="SANT" evidence="3">
    <location>
        <begin position="336"/>
        <end position="387"/>
    </location>
</feature>
<dbReference type="CDD" id="cd00167">
    <property type="entry name" value="SANT"/>
    <property type="match status" value="1"/>
</dbReference>
<dbReference type="GO" id="GO:0000126">
    <property type="term" value="C:transcription factor TFIIIB complex"/>
    <property type="evidence" value="ECO:0007669"/>
    <property type="project" value="TreeGrafter"/>
</dbReference>
<dbReference type="SMART" id="SM00717">
    <property type="entry name" value="SANT"/>
    <property type="match status" value="1"/>
</dbReference>
<protein>
    <submittedName>
        <fullName evidence="5">Uncharacterized protein</fullName>
    </submittedName>
</protein>
<evidence type="ECO:0000313" key="5">
    <source>
        <dbReference type="EMBL" id="KZT02474.1"/>
    </source>
</evidence>
<dbReference type="Gene3D" id="1.10.10.60">
    <property type="entry name" value="Homeodomain-like"/>
    <property type="match status" value="1"/>
</dbReference>
<organism evidence="5 6">
    <name type="scientific">Laetiporus sulphureus 93-53</name>
    <dbReference type="NCBI Taxonomy" id="1314785"/>
    <lineage>
        <taxon>Eukaryota</taxon>
        <taxon>Fungi</taxon>
        <taxon>Dikarya</taxon>
        <taxon>Basidiomycota</taxon>
        <taxon>Agaricomycotina</taxon>
        <taxon>Agaricomycetes</taxon>
        <taxon>Polyporales</taxon>
        <taxon>Laetiporus</taxon>
    </lineage>
</organism>
<evidence type="ECO:0000313" key="6">
    <source>
        <dbReference type="Proteomes" id="UP000076871"/>
    </source>
</evidence>
<feature type="region of interest" description="Disordered" evidence="1">
    <location>
        <begin position="21"/>
        <end position="72"/>
    </location>
</feature>
<dbReference type="InterPro" id="IPR017930">
    <property type="entry name" value="Myb_dom"/>
</dbReference>
<dbReference type="Proteomes" id="UP000076871">
    <property type="component" value="Unassembled WGS sequence"/>
</dbReference>
<name>A0A165CAS2_9APHY</name>
<accession>A0A165CAS2</accession>
<dbReference type="PROSITE" id="PS51293">
    <property type="entry name" value="SANT"/>
    <property type="match status" value="1"/>
</dbReference>
<dbReference type="GO" id="GO:0070898">
    <property type="term" value="P:RNA polymerase III preinitiation complex assembly"/>
    <property type="evidence" value="ECO:0007669"/>
    <property type="project" value="TreeGrafter"/>
</dbReference>
<feature type="compositionally biased region" description="Polar residues" evidence="1">
    <location>
        <begin position="26"/>
        <end position="45"/>
    </location>
</feature>
<dbReference type="EMBL" id="KV427652">
    <property type="protein sequence ID" value="KZT02474.1"/>
    <property type="molecule type" value="Genomic_DNA"/>
</dbReference>
<dbReference type="PROSITE" id="PS51294">
    <property type="entry name" value="HTH_MYB"/>
    <property type="match status" value="1"/>
</dbReference>
<dbReference type="PROSITE" id="PS50090">
    <property type="entry name" value="MYB_LIKE"/>
    <property type="match status" value="1"/>
</dbReference>
<evidence type="ECO:0000259" key="2">
    <source>
        <dbReference type="PROSITE" id="PS50090"/>
    </source>
</evidence>
<evidence type="ECO:0000259" key="3">
    <source>
        <dbReference type="PROSITE" id="PS51293"/>
    </source>
</evidence>
<feature type="compositionally biased region" description="Acidic residues" evidence="1">
    <location>
        <begin position="458"/>
        <end position="472"/>
    </location>
</feature>
<feature type="compositionally biased region" description="Basic and acidic residues" evidence="1">
    <location>
        <begin position="439"/>
        <end position="450"/>
    </location>
</feature>
<gene>
    <name evidence="5" type="ORF">LAESUDRAFT_661835</name>
</gene>
<dbReference type="Pfam" id="PF15963">
    <property type="entry name" value="Myb_DNA-bind_7"/>
    <property type="match status" value="1"/>
</dbReference>
<dbReference type="InterPro" id="IPR017884">
    <property type="entry name" value="SANT_dom"/>
</dbReference>